<keyword evidence="2" id="KW-0812">Transmembrane</keyword>
<evidence type="ECO:0000313" key="4">
    <source>
        <dbReference type="Proteomes" id="UP001232973"/>
    </source>
</evidence>
<organism evidence="3 4">
    <name type="scientific">Alicyclobacillus cycloheptanicus</name>
    <dbReference type="NCBI Taxonomy" id="1457"/>
    <lineage>
        <taxon>Bacteria</taxon>
        <taxon>Bacillati</taxon>
        <taxon>Bacillota</taxon>
        <taxon>Bacilli</taxon>
        <taxon>Bacillales</taxon>
        <taxon>Alicyclobacillaceae</taxon>
        <taxon>Alicyclobacillus</taxon>
    </lineage>
</organism>
<sequence>MQSSQMSSNPLLQSIVHASFRKSIHELGLPDLPESLFAKEIAPFLRLPDSLFEDTPETRRKLWVAVVRGQVIAAEAAENLAFAFYVRASVGGRGMDIRLVCESRTWHIDKVIAMYPRRMRGSRWFARSVFGASVVAAGVIGYLLHMPQPEAPGTAAPVTSNHAAMPSAAHNAAQPSAQPSAAPSQAANRTGSQAKSQPAAKKQEAPAKPAVQKLSFTLTEGMPLDDLSQFLKAHHLVQSAVAFDMLMKNTKADRDVRPGVYVFTSNMTEQQLIATLKKGPSDPSGN</sequence>
<evidence type="ECO:0000313" key="3">
    <source>
        <dbReference type="EMBL" id="MDQ0190292.1"/>
    </source>
</evidence>
<accession>A0ABT9XJB2</accession>
<reference evidence="3 4" key="1">
    <citation type="submission" date="2023-07" db="EMBL/GenBank/DDBJ databases">
        <title>Genomic Encyclopedia of Type Strains, Phase IV (KMG-IV): sequencing the most valuable type-strain genomes for metagenomic binning, comparative biology and taxonomic classification.</title>
        <authorList>
            <person name="Goeker M."/>
        </authorList>
    </citation>
    <scope>NUCLEOTIDE SEQUENCE [LARGE SCALE GENOMIC DNA]</scope>
    <source>
        <strain evidence="3 4">DSM 4006</strain>
    </source>
</reference>
<evidence type="ECO:0000256" key="1">
    <source>
        <dbReference type="SAM" id="MobiDB-lite"/>
    </source>
</evidence>
<dbReference type="Proteomes" id="UP001232973">
    <property type="component" value="Unassembled WGS sequence"/>
</dbReference>
<dbReference type="EMBL" id="JAUSTP010000016">
    <property type="protein sequence ID" value="MDQ0190292.1"/>
    <property type="molecule type" value="Genomic_DNA"/>
</dbReference>
<keyword evidence="2" id="KW-0472">Membrane</keyword>
<keyword evidence="4" id="KW-1185">Reference proteome</keyword>
<evidence type="ECO:0000256" key="2">
    <source>
        <dbReference type="SAM" id="Phobius"/>
    </source>
</evidence>
<keyword evidence="2" id="KW-1133">Transmembrane helix</keyword>
<comment type="caution">
    <text evidence="3">The sequence shown here is derived from an EMBL/GenBank/DDBJ whole genome shotgun (WGS) entry which is preliminary data.</text>
</comment>
<evidence type="ECO:0008006" key="5">
    <source>
        <dbReference type="Google" id="ProtNLM"/>
    </source>
</evidence>
<protein>
    <recommendedName>
        <fullName evidence="5">YceG-like family protein</fullName>
    </recommendedName>
</protein>
<feature type="region of interest" description="Disordered" evidence="1">
    <location>
        <begin position="165"/>
        <end position="209"/>
    </location>
</feature>
<dbReference type="RefSeq" id="WP_307016372.1">
    <property type="nucleotide sequence ID" value="NZ_JAUANV010000017.1"/>
</dbReference>
<feature type="transmembrane region" description="Helical" evidence="2">
    <location>
        <begin position="124"/>
        <end position="144"/>
    </location>
</feature>
<name>A0ABT9XJB2_9BACL</name>
<dbReference type="Gene3D" id="3.30.1490.480">
    <property type="entry name" value="Endolytic murein transglycosylase"/>
    <property type="match status" value="1"/>
</dbReference>
<proteinExistence type="predicted"/>
<gene>
    <name evidence="3" type="ORF">J2S03_002156</name>
</gene>